<evidence type="ECO:0000256" key="2">
    <source>
        <dbReference type="ARBA" id="ARBA00008681"/>
    </source>
</evidence>
<evidence type="ECO:0000256" key="1">
    <source>
        <dbReference type="ARBA" id="ARBA00004459"/>
    </source>
</evidence>
<accession>A0A918RJQ1</accession>
<dbReference type="RefSeq" id="WP_189540904.1">
    <property type="nucleotide sequence ID" value="NZ_BMZD01000004.1"/>
</dbReference>
<comment type="subcellular location">
    <subcellularLocation>
        <location evidence="1">Cell outer membrane</location>
        <topology evidence="1">Lipid-anchor</topology>
    </subcellularLocation>
</comment>
<dbReference type="InterPro" id="IPR051407">
    <property type="entry name" value="Bact_OM_lipoprot/Surf_antigen"/>
</dbReference>
<reference evidence="8" key="1">
    <citation type="journal article" date="2014" name="Int. J. Syst. Evol. Microbiol.">
        <title>Complete genome sequence of Corynebacterium casei LMG S-19264T (=DSM 44701T), isolated from a smear-ripened cheese.</title>
        <authorList>
            <consortium name="US DOE Joint Genome Institute (JGI-PGF)"/>
            <person name="Walter F."/>
            <person name="Albersmeier A."/>
            <person name="Kalinowski J."/>
            <person name="Ruckert C."/>
        </authorList>
    </citation>
    <scope>NUCLEOTIDE SEQUENCE</scope>
    <source>
        <strain evidence="8">KCTC 32422</strain>
    </source>
</reference>
<dbReference type="InterPro" id="IPR008816">
    <property type="entry name" value="Gly_zipper_2TM_dom"/>
</dbReference>
<dbReference type="PANTHER" id="PTHR35603:SF2">
    <property type="entry name" value="OUTER MEMBRANE LIPOPROTEIN"/>
    <property type="match status" value="1"/>
</dbReference>
<evidence type="ECO:0000256" key="4">
    <source>
        <dbReference type="ARBA" id="ARBA00023136"/>
    </source>
</evidence>
<keyword evidence="6" id="KW-0732">Signal</keyword>
<dbReference type="Proteomes" id="UP000634139">
    <property type="component" value="Unassembled WGS sequence"/>
</dbReference>
<evidence type="ECO:0000256" key="6">
    <source>
        <dbReference type="SAM" id="SignalP"/>
    </source>
</evidence>
<dbReference type="EMBL" id="BMZD01000004">
    <property type="protein sequence ID" value="GGZ99021.1"/>
    <property type="molecule type" value="Genomic_DNA"/>
</dbReference>
<comment type="similarity">
    <text evidence="2">Belongs to the rickettsiale 17 kDa surface antigen family.</text>
</comment>
<dbReference type="AlphaFoldDB" id="A0A918RJQ1"/>
<evidence type="ECO:0000313" key="8">
    <source>
        <dbReference type="EMBL" id="GGZ99021.1"/>
    </source>
</evidence>
<evidence type="ECO:0000259" key="7">
    <source>
        <dbReference type="Pfam" id="PF05433"/>
    </source>
</evidence>
<name>A0A918RJQ1_9SPHN</name>
<organism evidence="8 9">
    <name type="scientific">Novosphingobium arvoryzae</name>
    <dbReference type="NCBI Taxonomy" id="1256514"/>
    <lineage>
        <taxon>Bacteria</taxon>
        <taxon>Pseudomonadati</taxon>
        <taxon>Pseudomonadota</taxon>
        <taxon>Alphaproteobacteria</taxon>
        <taxon>Sphingomonadales</taxon>
        <taxon>Sphingomonadaceae</taxon>
        <taxon>Novosphingobium</taxon>
    </lineage>
</organism>
<evidence type="ECO:0000313" key="9">
    <source>
        <dbReference type="Proteomes" id="UP000634139"/>
    </source>
</evidence>
<keyword evidence="9" id="KW-1185">Reference proteome</keyword>
<sequence>MSKFLKTAALALTVPAVLATAMPAAARDRDWDDRGGRWEQRDRYDRYEGRYETRRGDYRRDRGYGDYGRYQTRVRYDEPIYANTRVWHGDDGRYYCRRSDGTTGLVIGGVAGALIGREVAGRRGDRTVGAILGAAGGALLGRAIDRGGSSCR</sequence>
<dbReference type="GO" id="GO:0009279">
    <property type="term" value="C:cell outer membrane"/>
    <property type="evidence" value="ECO:0007669"/>
    <property type="project" value="UniProtKB-SubCell"/>
</dbReference>
<feature type="domain" description="Glycine zipper 2TM" evidence="7">
    <location>
        <begin position="104"/>
        <end position="144"/>
    </location>
</feature>
<evidence type="ECO:0000256" key="3">
    <source>
        <dbReference type="ARBA" id="ARBA00015281"/>
    </source>
</evidence>
<protein>
    <recommendedName>
        <fullName evidence="3">17 kDa surface antigen</fullName>
    </recommendedName>
</protein>
<dbReference type="PANTHER" id="PTHR35603">
    <property type="match status" value="1"/>
</dbReference>
<proteinExistence type="inferred from homology"/>
<dbReference type="Pfam" id="PF05433">
    <property type="entry name" value="Rick_17kDa_Anti"/>
    <property type="match status" value="1"/>
</dbReference>
<feature type="chain" id="PRO_5037916801" description="17 kDa surface antigen" evidence="6">
    <location>
        <begin position="27"/>
        <end position="152"/>
    </location>
</feature>
<comment type="caution">
    <text evidence="8">The sequence shown here is derived from an EMBL/GenBank/DDBJ whole genome shotgun (WGS) entry which is preliminary data.</text>
</comment>
<feature type="signal peptide" evidence="6">
    <location>
        <begin position="1"/>
        <end position="26"/>
    </location>
</feature>
<reference evidence="8" key="2">
    <citation type="submission" date="2020-09" db="EMBL/GenBank/DDBJ databases">
        <authorList>
            <person name="Sun Q."/>
            <person name="Kim S."/>
        </authorList>
    </citation>
    <scope>NUCLEOTIDE SEQUENCE</scope>
    <source>
        <strain evidence="8">KCTC 32422</strain>
    </source>
</reference>
<evidence type="ECO:0000256" key="5">
    <source>
        <dbReference type="ARBA" id="ARBA00023288"/>
    </source>
</evidence>
<keyword evidence="4" id="KW-0472">Membrane</keyword>
<gene>
    <name evidence="8" type="ORF">GCM10011617_19280</name>
</gene>
<keyword evidence="5" id="KW-0449">Lipoprotein</keyword>